<gene>
    <name evidence="1" type="ORF">KHLLAP_LOCUS13609</name>
</gene>
<dbReference type="EMBL" id="CAUWAG010000020">
    <property type="protein sequence ID" value="CAJ2513141.1"/>
    <property type="molecule type" value="Genomic_DNA"/>
</dbReference>
<protein>
    <submittedName>
        <fullName evidence="1">Uu.00g012600.m01.CDS01</fullName>
    </submittedName>
</protein>
<dbReference type="AlphaFoldDB" id="A0AAI8VXZ1"/>
<dbReference type="Proteomes" id="UP001295740">
    <property type="component" value="Unassembled WGS sequence"/>
</dbReference>
<evidence type="ECO:0000313" key="2">
    <source>
        <dbReference type="Proteomes" id="UP001295740"/>
    </source>
</evidence>
<accession>A0AAI8VXZ1</accession>
<sequence length="55" mass="6008">MSTPEYAPNEAPLLYGVNSKKIADSVSAGDKRQIKEFVRGAWCNDAAESLKYGET</sequence>
<keyword evidence="2" id="KW-1185">Reference proteome</keyword>
<organism evidence="1 2">
    <name type="scientific">Anthostomella pinea</name>
    <dbReference type="NCBI Taxonomy" id="933095"/>
    <lineage>
        <taxon>Eukaryota</taxon>
        <taxon>Fungi</taxon>
        <taxon>Dikarya</taxon>
        <taxon>Ascomycota</taxon>
        <taxon>Pezizomycotina</taxon>
        <taxon>Sordariomycetes</taxon>
        <taxon>Xylariomycetidae</taxon>
        <taxon>Xylariales</taxon>
        <taxon>Xylariaceae</taxon>
        <taxon>Anthostomella</taxon>
    </lineage>
</organism>
<comment type="caution">
    <text evidence="1">The sequence shown here is derived from an EMBL/GenBank/DDBJ whole genome shotgun (WGS) entry which is preliminary data.</text>
</comment>
<evidence type="ECO:0000313" key="1">
    <source>
        <dbReference type="EMBL" id="CAJ2513141.1"/>
    </source>
</evidence>
<proteinExistence type="predicted"/>
<name>A0AAI8VXZ1_9PEZI</name>
<reference evidence="1" key="1">
    <citation type="submission" date="2023-10" db="EMBL/GenBank/DDBJ databases">
        <authorList>
            <person name="Hackl T."/>
        </authorList>
    </citation>
    <scope>NUCLEOTIDE SEQUENCE</scope>
</reference>